<keyword evidence="2" id="KW-0732">Signal</keyword>
<feature type="chain" id="PRO_5026342514" evidence="2">
    <location>
        <begin position="22"/>
        <end position="297"/>
    </location>
</feature>
<protein>
    <submittedName>
        <fullName evidence="4">Alpha/beta hydrolase</fullName>
    </submittedName>
</protein>
<dbReference type="SUPFAM" id="SSF53474">
    <property type="entry name" value="alpha/beta-Hydrolases"/>
    <property type="match status" value="1"/>
</dbReference>
<dbReference type="Pfam" id="PF20434">
    <property type="entry name" value="BD-FAE"/>
    <property type="match status" value="1"/>
</dbReference>
<evidence type="ECO:0000259" key="3">
    <source>
        <dbReference type="Pfam" id="PF20434"/>
    </source>
</evidence>
<evidence type="ECO:0000313" key="4">
    <source>
        <dbReference type="EMBL" id="QIP15073.1"/>
    </source>
</evidence>
<dbReference type="KEGG" id="spib:G8759_21830"/>
<dbReference type="PANTHER" id="PTHR48081">
    <property type="entry name" value="AB HYDROLASE SUPERFAMILY PROTEIN C4A8.06C"/>
    <property type="match status" value="1"/>
</dbReference>
<dbReference type="Gene3D" id="3.40.50.1820">
    <property type="entry name" value="alpha/beta hydrolase"/>
    <property type="match status" value="1"/>
</dbReference>
<feature type="domain" description="BD-FAE-like" evidence="3">
    <location>
        <begin position="56"/>
        <end position="257"/>
    </location>
</feature>
<dbReference type="Proteomes" id="UP000501802">
    <property type="component" value="Chromosome"/>
</dbReference>
<sequence length="297" mass="33279">MKKNTFYVPLWALVLLSLFNACNPTTTSTPTTSATSTLPERIMLNTAYGTHVSQKLDLYLPANRTAATKLVVMIHGGAWIGGDKTEMNNLIAAFRAKWPDCAVANINYRLANSNNVHSEEIMSDIKAAVNFIATNKVSFQISDTMGMVGASAGAQLALLYTYTQNNNDYVKCVSDLYAPCVIDDLDWYNSFNAFLGLKIKDVLTQYNGFTWEKNVALYHANSPYTQLNTEDKPTIVFHGTLDMIVPIYQSQWLKAKLIAKKVPNEYYEYLDGHGFSETNNKDSMAKTVAFFQRHMKL</sequence>
<evidence type="ECO:0000313" key="5">
    <source>
        <dbReference type="Proteomes" id="UP000501802"/>
    </source>
</evidence>
<name>A0A6G9AS81_9BACT</name>
<evidence type="ECO:0000256" key="2">
    <source>
        <dbReference type="SAM" id="SignalP"/>
    </source>
</evidence>
<keyword evidence="1 4" id="KW-0378">Hydrolase</keyword>
<dbReference type="EMBL" id="CP050063">
    <property type="protein sequence ID" value="QIP15073.1"/>
    <property type="molecule type" value="Genomic_DNA"/>
</dbReference>
<reference evidence="4 5" key="1">
    <citation type="submission" date="2020-03" db="EMBL/GenBank/DDBJ databases">
        <authorList>
            <person name="Kim M.K."/>
        </authorList>
    </citation>
    <scope>NUCLEOTIDE SEQUENCE [LARGE SCALE GENOMIC DNA]</scope>
    <source>
        <strain evidence="4 5">BT328</strain>
    </source>
</reference>
<keyword evidence="5" id="KW-1185">Reference proteome</keyword>
<dbReference type="InterPro" id="IPR050300">
    <property type="entry name" value="GDXG_lipolytic_enzyme"/>
</dbReference>
<dbReference type="PANTHER" id="PTHR48081:SF13">
    <property type="entry name" value="ALPHA_BETA HYDROLASE"/>
    <property type="match status" value="1"/>
</dbReference>
<dbReference type="RefSeq" id="WP_167212406.1">
    <property type="nucleotide sequence ID" value="NZ_CP050063.1"/>
</dbReference>
<dbReference type="InterPro" id="IPR029058">
    <property type="entry name" value="AB_hydrolase_fold"/>
</dbReference>
<proteinExistence type="predicted"/>
<dbReference type="GO" id="GO:0016787">
    <property type="term" value="F:hydrolase activity"/>
    <property type="evidence" value="ECO:0007669"/>
    <property type="project" value="UniProtKB-KW"/>
</dbReference>
<organism evidence="4 5">
    <name type="scientific">Spirosoma aureum</name>
    <dbReference type="NCBI Taxonomy" id="2692134"/>
    <lineage>
        <taxon>Bacteria</taxon>
        <taxon>Pseudomonadati</taxon>
        <taxon>Bacteroidota</taxon>
        <taxon>Cytophagia</taxon>
        <taxon>Cytophagales</taxon>
        <taxon>Cytophagaceae</taxon>
        <taxon>Spirosoma</taxon>
    </lineage>
</organism>
<evidence type="ECO:0000256" key="1">
    <source>
        <dbReference type="ARBA" id="ARBA00022801"/>
    </source>
</evidence>
<feature type="signal peptide" evidence="2">
    <location>
        <begin position="1"/>
        <end position="21"/>
    </location>
</feature>
<accession>A0A6G9AS81</accession>
<dbReference type="InterPro" id="IPR049492">
    <property type="entry name" value="BD-FAE-like_dom"/>
</dbReference>
<gene>
    <name evidence="4" type="ORF">G8759_21830</name>
</gene>
<dbReference type="AlphaFoldDB" id="A0A6G9AS81"/>